<comment type="caution">
    <text evidence="2">The sequence shown here is derived from an EMBL/GenBank/DDBJ whole genome shotgun (WGS) entry which is preliminary data.</text>
</comment>
<protein>
    <submittedName>
        <fullName evidence="2">Uncharacterized protein</fullName>
    </submittedName>
</protein>
<organism evidence="2 3">
    <name type="scientific">Chlamydia ibidis 10-1398/6</name>
    <dbReference type="NCBI Taxonomy" id="1046581"/>
    <lineage>
        <taxon>Bacteria</taxon>
        <taxon>Pseudomonadati</taxon>
        <taxon>Chlamydiota</taxon>
        <taxon>Chlamydiia</taxon>
        <taxon>Chlamydiales</taxon>
        <taxon>Chlamydiaceae</taxon>
        <taxon>Chlamydia/Chlamydophila group</taxon>
        <taxon>Chlamydia</taxon>
    </lineage>
</organism>
<dbReference type="Proteomes" id="UP000016064">
    <property type="component" value="Unassembled WGS sequence"/>
</dbReference>
<keyword evidence="1" id="KW-1133">Transmembrane helix</keyword>
<feature type="transmembrane region" description="Helical" evidence="1">
    <location>
        <begin position="20"/>
        <end position="39"/>
    </location>
</feature>
<evidence type="ECO:0000256" key="1">
    <source>
        <dbReference type="SAM" id="Phobius"/>
    </source>
</evidence>
<evidence type="ECO:0000313" key="3">
    <source>
        <dbReference type="Proteomes" id="UP000016064"/>
    </source>
</evidence>
<name>A0ABP2XCV9_9CHLA</name>
<sequence length="54" mass="6149">MRHPTIGLSGKHQTIYKHYLGILENITLSLSLLFVLFLFGKLDSKQLKASHPRS</sequence>
<keyword evidence="1" id="KW-0812">Transmembrane</keyword>
<keyword evidence="3" id="KW-1185">Reference proteome</keyword>
<keyword evidence="1" id="KW-0472">Membrane</keyword>
<evidence type="ECO:0000313" key="2">
    <source>
        <dbReference type="EMBL" id="EQM62279.1"/>
    </source>
</evidence>
<accession>A0ABP2XCV9</accession>
<reference evidence="2 3" key="1">
    <citation type="submission" date="2013-07" db="EMBL/GenBank/DDBJ databases">
        <title>Isolation of a new Chlamydia species from the feral Sacred Ibis (Threskiornis aethiopicus): Chlamydia ibidis.</title>
        <authorList>
            <person name="Vorimore F."/>
            <person name="Hsia R.-C."/>
            <person name="Huot-Creasy H."/>
            <person name="Bastian S."/>
            <person name="Deruyter L."/>
            <person name="Passet A."/>
            <person name="Sachse K."/>
            <person name="Bavoil P."/>
            <person name="Myers G."/>
            <person name="Laroucau K."/>
        </authorList>
    </citation>
    <scope>NUCLEOTIDE SEQUENCE [LARGE SCALE GENOMIC DNA]</scope>
    <source>
        <strain evidence="2 3">10-1398/6</strain>
    </source>
</reference>
<gene>
    <name evidence="2" type="ORF">H359_0997</name>
</gene>
<proteinExistence type="predicted"/>
<dbReference type="EMBL" id="APJW01000004">
    <property type="protein sequence ID" value="EQM62279.1"/>
    <property type="molecule type" value="Genomic_DNA"/>
</dbReference>